<feature type="domain" description="HTH gntR-type" evidence="5">
    <location>
        <begin position="9"/>
        <end position="77"/>
    </location>
</feature>
<dbReference type="Proteomes" id="UP000579250">
    <property type="component" value="Unassembled WGS sequence"/>
</dbReference>
<dbReference type="InterPro" id="IPR036390">
    <property type="entry name" value="WH_DNA-bd_sf"/>
</dbReference>
<evidence type="ECO:0000313" key="6">
    <source>
        <dbReference type="EMBL" id="NKZ03083.1"/>
    </source>
</evidence>
<sequence length="248" mass="25893">MTLRTARRSSLVDQVIGQLRDEIVGGGWAVGAKIPPEPVLAETLGVGRNTVREAVRALTHAGLLESLQGDGTYVRATSELSGAVRRRLETAELVEILEVRRGLEVEAARLAATRRTEADIAAIAVALARRDAAWAAGEHVAFVEADLAFHTAVVEATHNRVLTDLYRDFSAALRASIGAAGVLLEHADVPHGPIAAAVEAGDAEAATTATHACLDQILASTTPPGPGRGRARGAEPGRAPGREALPKP</sequence>
<dbReference type="PRINTS" id="PR00035">
    <property type="entry name" value="HTHGNTR"/>
</dbReference>
<dbReference type="Pfam" id="PF07729">
    <property type="entry name" value="FCD"/>
    <property type="match status" value="1"/>
</dbReference>
<dbReference type="SUPFAM" id="SSF46785">
    <property type="entry name" value="Winged helix' DNA-binding domain"/>
    <property type="match status" value="1"/>
</dbReference>
<dbReference type="InterPro" id="IPR000524">
    <property type="entry name" value="Tscrpt_reg_HTH_GntR"/>
</dbReference>
<dbReference type="PROSITE" id="PS50949">
    <property type="entry name" value="HTH_GNTR"/>
    <property type="match status" value="1"/>
</dbReference>
<comment type="caution">
    <text evidence="6">The sequence shown here is derived from an EMBL/GenBank/DDBJ whole genome shotgun (WGS) entry which is preliminary data.</text>
</comment>
<dbReference type="Pfam" id="PF00392">
    <property type="entry name" value="GntR"/>
    <property type="match status" value="1"/>
</dbReference>
<organism evidence="6 7">
    <name type="scientific">Actinomadura latina</name>
    <dbReference type="NCBI Taxonomy" id="163603"/>
    <lineage>
        <taxon>Bacteria</taxon>
        <taxon>Bacillati</taxon>
        <taxon>Actinomycetota</taxon>
        <taxon>Actinomycetes</taxon>
        <taxon>Streptosporangiales</taxon>
        <taxon>Thermomonosporaceae</taxon>
        <taxon>Actinomadura</taxon>
    </lineage>
</organism>
<dbReference type="PANTHER" id="PTHR43537:SF47">
    <property type="entry name" value="REGULATORY PROTEIN GNTR HTH"/>
    <property type="match status" value="1"/>
</dbReference>
<dbReference type="SMART" id="SM00345">
    <property type="entry name" value="HTH_GNTR"/>
    <property type="match status" value="1"/>
</dbReference>
<evidence type="ECO:0000256" key="1">
    <source>
        <dbReference type="ARBA" id="ARBA00023015"/>
    </source>
</evidence>
<keyword evidence="7" id="KW-1185">Reference proteome</keyword>
<dbReference type="SUPFAM" id="SSF48008">
    <property type="entry name" value="GntR ligand-binding domain-like"/>
    <property type="match status" value="1"/>
</dbReference>
<dbReference type="CDD" id="cd07377">
    <property type="entry name" value="WHTH_GntR"/>
    <property type="match status" value="1"/>
</dbReference>
<feature type="compositionally biased region" description="Basic and acidic residues" evidence="4">
    <location>
        <begin position="232"/>
        <end position="248"/>
    </location>
</feature>
<dbReference type="GO" id="GO:0003677">
    <property type="term" value="F:DNA binding"/>
    <property type="evidence" value="ECO:0007669"/>
    <property type="project" value="UniProtKB-KW"/>
</dbReference>
<gene>
    <name evidence="6" type="ORF">HGB48_04865</name>
</gene>
<name>A0A846YY97_9ACTN</name>
<dbReference type="Gene3D" id="1.10.10.10">
    <property type="entry name" value="Winged helix-like DNA-binding domain superfamily/Winged helix DNA-binding domain"/>
    <property type="match status" value="1"/>
</dbReference>
<protein>
    <submittedName>
        <fullName evidence="6">FadR family transcriptional regulator</fullName>
    </submittedName>
</protein>
<dbReference type="SMART" id="SM00895">
    <property type="entry name" value="FCD"/>
    <property type="match status" value="1"/>
</dbReference>
<dbReference type="Gene3D" id="1.20.120.530">
    <property type="entry name" value="GntR ligand-binding domain-like"/>
    <property type="match status" value="1"/>
</dbReference>
<evidence type="ECO:0000259" key="5">
    <source>
        <dbReference type="PROSITE" id="PS50949"/>
    </source>
</evidence>
<dbReference type="RefSeq" id="WP_083945820.1">
    <property type="nucleotide sequence ID" value="NZ_JAAXPI010000004.1"/>
</dbReference>
<proteinExistence type="predicted"/>
<dbReference type="GO" id="GO:0003700">
    <property type="term" value="F:DNA-binding transcription factor activity"/>
    <property type="evidence" value="ECO:0007669"/>
    <property type="project" value="InterPro"/>
</dbReference>
<dbReference type="InterPro" id="IPR011711">
    <property type="entry name" value="GntR_C"/>
</dbReference>
<dbReference type="EMBL" id="JAAXPI010000004">
    <property type="protein sequence ID" value="NKZ03083.1"/>
    <property type="molecule type" value="Genomic_DNA"/>
</dbReference>
<evidence type="ECO:0000256" key="2">
    <source>
        <dbReference type="ARBA" id="ARBA00023125"/>
    </source>
</evidence>
<dbReference type="PANTHER" id="PTHR43537">
    <property type="entry name" value="TRANSCRIPTIONAL REGULATOR, GNTR FAMILY"/>
    <property type="match status" value="1"/>
</dbReference>
<dbReference type="InterPro" id="IPR036388">
    <property type="entry name" value="WH-like_DNA-bd_sf"/>
</dbReference>
<evidence type="ECO:0000313" key="7">
    <source>
        <dbReference type="Proteomes" id="UP000579250"/>
    </source>
</evidence>
<accession>A0A846YY97</accession>
<reference evidence="6 7" key="1">
    <citation type="submission" date="2020-04" db="EMBL/GenBank/DDBJ databases">
        <title>MicrobeNet Type strains.</title>
        <authorList>
            <person name="Nicholson A.C."/>
        </authorList>
    </citation>
    <scope>NUCLEOTIDE SEQUENCE [LARGE SCALE GENOMIC DNA]</scope>
    <source>
        <strain evidence="6 7">ATCC BAA-277</strain>
    </source>
</reference>
<evidence type="ECO:0000256" key="4">
    <source>
        <dbReference type="SAM" id="MobiDB-lite"/>
    </source>
</evidence>
<keyword evidence="3" id="KW-0804">Transcription</keyword>
<keyword evidence="2" id="KW-0238">DNA-binding</keyword>
<dbReference type="InterPro" id="IPR008920">
    <property type="entry name" value="TF_FadR/GntR_C"/>
</dbReference>
<feature type="region of interest" description="Disordered" evidence="4">
    <location>
        <begin position="218"/>
        <end position="248"/>
    </location>
</feature>
<keyword evidence="1" id="KW-0805">Transcription regulation</keyword>
<evidence type="ECO:0000256" key="3">
    <source>
        <dbReference type="ARBA" id="ARBA00023163"/>
    </source>
</evidence>
<dbReference type="AlphaFoldDB" id="A0A846YY97"/>